<evidence type="ECO:0000313" key="1">
    <source>
        <dbReference type="EMBL" id="OIQ82177.1"/>
    </source>
</evidence>
<dbReference type="EMBL" id="MLJW01000834">
    <property type="protein sequence ID" value="OIQ82177.1"/>
    <property type="molecule type" value="Genomic_DNA"/>
</dbReference>
<sequence length="372" mass="39918">MSNRAARRNRSGSAADRLGLGSTSVEAPVAPVCDIEAWLATYQPRGKSWRSTPEAPLGFEGWDGVADFVRATVGRFLEREGQVSLFTARTLTRAVTELALFAAEQGTTVSSTTVLNHVTVQQFDQALAKALRARVKAAPARVRAKVETAGTSTIASQVGTARRVGQALNPRGGWPAASERRHRYLSLPYTSAEVRLLEDQISRNQGIARRNGEAFLVLGLGAGLDGRWVAQVRREHVEDLGVDGLMVHVPGRAVPVLREFEERLRALVDDTPGGGLLFGGTAVHRGAASEAVARIRLDPAGPELELGRLRSTWLVAHLALGTRVPELMAAAGLESMTALSDMAEFVAPLDQDPDRCATAVRVMLRGVEAVAR</sequence>
<name>A0A1J5QF77_9ZZZZ</name>
<dbReference type="AlphaFoldDB" id="A0A1J5QF77"/>
<gene>
    <name evidence="1" type="ORF">GALL_360450</name>
</gene>
<proteinExistence type="predicted"/>
<accession>A0A1J5QF77</accession>
<protein>
    <recommendedName>
        <fullName evidence="2">Phage integrase family protein</fullName>
    </recommendedName>
</protein>
<reference evidence="1" key="1">
    <citation type="submission" date="2016-10" db="EMBL/GenBank/DDBJ databases">
        <title>Sequence of Gallionella enrichment culture.</title>
        <authorList>
            <person name="Poehlein A."/>
            <person name="Muehling M."/>
            <person name="Daniel R."/>
        </authorList>
    </citation>
    <scope>NUCLEOTIDE SEQUENCE</scope>
</reference>
<evidence type="ECO:0008006" key="2">
    <source>
        <dbReference type="Google" id="ProtNLM"/>
    </source>
</evidence>
<organism evidence="1">
    <name type="scientific">mine drainage metagenome</name>
    <dbReference type="NCBI Taxonomy" id="410659"/>
    <lineage>
        <taxon>unclassified sequences</taxon>
        <taxon>metagenomes</taxon>
        <taxon>ecological metagenomes</taxon>
    </lineage>
</organism>
<comment type="caution">
    <text evidence="1">The sequence shown here is derived from an EMBL/GenBank/DDBJ whole genome shotgun (WGS) entry which is preliminary data.</text>
</comment>